<dbReference type="GeneTree" id="ENSGT00940000171188"/>
<dbReference type="Proteomes" id="UP000472272">
    <property type="component" value="Chromosome 1"/>
</dbReference>
<dbReference type="OMA" id="ELCKQFC"/>
<dbReference type="PANTHER" id="PTHR34034">
    <property type="entry name" value="PROTEIN FAM180A-RELATED"/>
    <property type="match status" value="1"/>
</dbReference>
<dbReference type="InterPro" id="IPR029170">
    <property type="entry name" value="FAM180"/>
</dbReference>
<feature type="transmembrane region" description="Helical" evidence="1">
    <location>
        <begin position="41"/>
        <end position="59"/>
    </location>
</feature>
<evidence type="ECO:0000313" key="3">
    <source>
        <dbReference type="Proteomes" id="UP000472272"/>
    </source>
</evidence>
<keyword evidence="3" id="KW-1185">Reference proteome</keyword>
<reference evidence="2" key="2">
    <citation type="submission" date="2025-08" db="UniProtKB">
        <authorList>
            <consortium name="Ensembl"/>
        </authorList>
    </citation>
    <scope>IDENTIFICATION</scope>
</reference>
<evidence type="ECO:0000313" key="2">
    <source>
        <dbReference type="Ensembl" id="ENSPMRP00000005677.1"/>
    </source>
</evidence>
<sequence length="205" mass="24124">GNKSPLGAGMMWYWIVPQSCHCEQYSLDDPSLHLPCLRKNCLLILTILFFFFQLLWRGIEIMANETIRIEDEEFASLRPTKRLLRVLQHEIPKNPDGIEEYLDFLSQSDTPITPQEFKKLIFTTVYCAYQIRSIQGLEKNLWINLFSQLVIEILRDLCKRFCSKESMDSVQLLASRPWQEMPVYISALKKFYRSSLARTQRDSHP</sequence>
<dbReference type="Ensembl" id="ENSPMRT00000006041.1">
    <property type="protein sequence ID" value="ENSPMRP00000005677.1"/>
    <property type="gene ID" value="ENSPMRG00000003859.1"/>
</dbReference>
<accession>A0A670I2M5</accession>
<dbReference type="Pfam" id="PF15173">
    <property type="entry name" value="FAM180"/>
    <property type="match status" value="1"/>
</dbReference>
<reference evidence="2" key="3">
    <citation type="submission" date="2025-09" db="UniProtKB">
        <authorList>
            <consortium name="Ensembl"/>
        </authorList>
    </citation>
    <scope>IDENTIFICATION</scope>
</reference>
<reference evidence="2 3" key="1">
    <citation type="journal article" date="2019" name="Proc. Natl. Acad. Sci. U.S.A.">
        <title>Regulatory changes in pterin and carotenoid genes underlie balanced color polymorphisms in the wall lizard.</title>
        <authorList>
            <person name="Andrade P."/>
            <person name="Pinho C."/>
            <person name="Perez I de Lanuza G."/>
            <person name="Afonso S."/>
            <person name="Brejcha J."/>
            <person name="Rubin C.J."/>
            <person name="Wallerman O."/>
            <person name="Pereira P."/>
            <person name="Sabatino S.J."/>
            <person name="Bellati A."/>
            <person name="Pellitteri-Rosa D."/>
            <person name="Bosakova Z."/>
            <person name="Bunikis I."/>
            <person name="Carretero M.A."/>
            <person name="Feiner N."/>
            <person name="Marsik P."/>
            <person name="Pauperio F."/>
            <person name="Salvi D."/>
            <person name="Soler L."/>
            <person name="While G.M."/>
            <person name="Uller T."/>
            <person name="Font E."/>
            <person name="Andersson L."/>
            <person name="Carneiro M."/>
        </authorList>
    </citation>
    <scope>NUCLEOTIDE SEQUENCE</scope>
</reference>
<evidence type="ECO:0000256" key="1">
    <source>
        <dbReference type="SAM" id="Phobius"/>
    </source>
</evidence>
<dbReference type="PANTHER" id="PTHR34034:SF1">
    <property type="entry name" value="PROTEIN FAM180B"/>
    <property type="match status" value="1"/>
</dbReference>
<keyword evidence="1" id="KW-1133">Transmembrane helix</keyword>
<name>A0A670I2M5_PODMU</name>
<protein>
    <recommendedName>
        <fullName evidence="4">Family with sequence similarity 180 member B</fullName>
    </recommendedName>
</protein>
<organism evidence="2 3">
    <name type="scientific">Podarcis muralis</name>
    <name type="common">Wall lizard</name>
    <name type="synonym">Lacerta muralis</name>
    <dbReference type="NCBI Taxonomy" id="64176"/>
    <lineage>
        <taxon>Eukaryota</taxon>
        <taxon>Metazoa</taxon>
        <taxon>Chordata</taxon>
        <taxon>Craniata</taxon>
        <taxon>Vertebrata</taxon>
        <taxon>Euteleostomi</taxon>
        <taxon>Lepidosauria</taxon>
        <taxon>Squamata</taxon>
        <taxon>Bifurcata</taxon>
        <taxon>Unidentata</taxon>
        <taxon>Episquamata</taxon>
        <taxon>Laterata</taxon>
        <taxon>Lacertibaenia</taxon>
        <taxon>Lacertidae</taxon>
        <taxon>Podarcis</taxon>
    </lineage>
</organism>
<keyword evidence="1" id="KW-0812">Transmembrane</keyword>
<keyword evidence="1" id="KW-0472">Membrane</keyword>
<evidence type="ECO:0008006" key="4">
    <source>
        <dbReference type="Google" id="ProtNLM"/>
    </source>
</evidence>
<dbReference type="AlphaFoldDB" id="A0A670I2M5"/>
<proteinExistence type="predicted"/>